<feature type="transmembrane region" description="Helical" evidence="1">
    <location>
        <begin position="461"/>
        <end position="484"/>
    </location>
</feature>
<name>A0A6M0RM71_9CYAN</name>
<dbReference type="RefSeq" id="WP_163699432.1">
    <property type="nucleotide sequence ID" value="NZ_QXHD01000004.1"/>
</dbReference>
<keyword evidence="1" id="KW-1133">Transmembrane helix</keyword>
<keyword evidence="3" id="KW-1185">Reference proteome</keyword>
<gene>
    <name evidence="2" type="ORF">DXZ20_17080</name>
</gene>
<dbReference type="EMBL" id="QXHD01000004">
    <property type="protein sequence ID" value="NEZ57354.1"/>
    <property type="molecule type" value="Genomic_DNA"/>
</dbReference>
<feature type="transmembrane region" description="Helical" evidence="1">
    <location>
        <begin position="350"/>
        <end position="371"/>
    </location>
</feature>
<comment type="caution">
    <text evidence="2">The sequence shown here is derived from an EMBL/GenBank/DDBJ whole genome shotgun (WGS) entry which is preliminary data.</text>
</comment>
<reference evidence="2 3" key="1">
    <citation type="journal article" date="2020" name="Microb. Ecol.">
        <title>Ecogenomics of the Marine Benthic Filamentous Cyanobacterium Adonisia.</title>
        <authorList>
            <person name="Walter J.M."/>
            <person name="Coutinho F.H."/>
            <person name="Leomil L."/>
            <person name="Hargreaves P.I."/>
            <person name="Campeao M.E."/>
            <person name="Vieira V.V."/>
            <person name="Silva B.S."/>
            <person name="Fistarol G.O."/>
            <person name="Salomon P.S."/>
            <person name="Sawabe T."/>
            <person name="Mino S."/>
            <person name="Hosokawa M."/>
            <person name="Miyashita H."/>
            <person name="Maruyama F."/>
            <person name="van Verk M.C."/>
            <person name="Dutilh B.E."/>
            <person name="Thompson C.C."/>
            <person name="Thompson F.L."/>
        </authorList>
    </citation>
    <scope>NUCLEOTIDE SEQUENCE [LARGE SCALE GENOMIC DNA]</scope>
    <source>
        <strain evidence="2 3">CCMR0081</strain>
    </source>
</reference>
<evidence type="ECO:0000313" key="2">
    <source>
        <dbReference type="EMBL" id="NEZ57354.1"/>
    </source>
</evidence>
<feature type="transmembrane region" description="Helical" evidence="1">
    <location>
        <begin position="377"/>
        <end position="398"/>
    </location>
</feature>
<dbReference type="Proteomes" id="UP000481033">
    <property type="component" value="Unassembled WGS sequence"/>
</dbReference>
<evidence type="ECO:0000313" key="3">
    <source>
        <dbReference type="Proteomes" id="UP000481033"/>
    </source>
</evidence>
<feature type="transmembrane region" description="Helical" evidence="1">
    <location>
        <begin position="66"/>
        <end position="83"/>
    </location>
</feature>
<accession>A0A6M0RM71</accession>
<evidence type="ECO:0008006" key="4">
    <source>
        <dbReference type="Google" id="ProtNLM"/>
    </source>
</evidence>
<feature type="transmembrane region" description="Helical" evidence="1">
    <location>
        <begin position="268"/>
        <end position="288"/>
    </location>
</feature>
<feature type="transmembrane region" description="Helical" evidence="1">
    <location>
        <begin position="410"/>
        <end position="432"/>
    </location>
</feature>
<sequence>MNWINQIGIWNPQFLRECRGHLKPRTVIATLSISAIFQILLCFLLFQRNTAAPPFHNPWLDIGRFFTWAIPYFLFVIGGYYIVSDLTQEEKKGTLNFIRLSPRPAREILLGKLLGVPIVPYLVVLSVVPLHVYALAQISSPVSFLLSYYSLLIISTFLCLSLALLAGITGKLQPQKTSIAIAFSGLSLVLFAPFFMFWNANISWYTIAAHSRLFDANNPLVSTQWLYVNLAYNSFLAYGFTLVNLIIAIGLVWCMLKRLFHQPKTTLISKRLSYLLTAYINILVWGFLQHQDAAQGWDAFLGFVVLYGVNFGLILTLLLALMPQRQQLFDWLTYPKTNLTTRLWADKSPAFTAIGVNILIAGLLIVPSWLLGAESLLSPHLLAVPLSIILSWLIYAALTQIIFTTQVRNPALWSTGTILLLIIVPLSILSIFQKGDSLNPLWLLYRTFFGNLSFYADLNPVLLMAIGLGIGLQGIVLAALLVLLRHRLQRLRSLIQAVGD</sequence>
<dbReference type="AlphaFoldDB" id="A0A6M0RM71"/>
<feature type="transmembrane region" description="Helical" evidence="1">
    <location>
        <begin position="26"/>
        <end position="46"/>
    </location>
</feature>
<evidence type="ECO:0000256" key="1">
    <source>
        <dbReference type="SAM" id="Phobius"/>
    </source>
</evidence>
<protein>
    <recommendedName>
        <fullName evidence="4">ABC transporter permease</fullName>
    </recommendedName>
</protein>
<feature type="transmembrane region" description="Helical" evidence="1">
    <location>
        <begin position="146"/>
        <end position="167"/>
    </location>
</feature>
<proteinExistence type="predicted"/>
<keyword evidence="1" id="KW-0472">Membrane</keyword>
<feature type="transmembrane region" description="Helical" evidence="1">
    <location>
        <begin position="109"/>
        <end position="134"/>
    </location>
</feature>
<feature type="transmembrane region" description="Helical" evidence="1">
    <location>
        <begin position="235"/>
        <end position="256"/>
    </location>
</feature>
<organism evidence="2 3">
    <name type="scientific">Adonisia turfae CCMR0081</name>
    <dbReference type="NCBI Taxonomy" id="2292702"/>
    <lineage>
        <taxon>Bacteria</taxon>
        <taxon>Bacillati</taxon>
        <taxon>Cyanobacteriota</taxon>
        <taxon>Adonisia</taxon>
        <taxon>Adonisia turfae</taxon>
    </lineage>
</organism>
<feature type="transmembrane region" description="Helical" evidence="1">
    <location>
        <begin position="300"/>
        <end position="321"/>
    </location>
</feature>
<feature type="transmembrane region" description="Helical" evidence="1">
    <location>
        <begin position="179"/>
        <end position="198"/>
    </location>
</feature>
<keyword evidence="1" id="KW-0812">Transmembrane</keyword>